<evidence type="ECO:0000256" key="1">
    <source>
        <dbReference type="ARBA" id="ARBA00004123"/>
    </source>
</evidence>
<dbReference type="PANTHER" id="PTHR23142">
    <property type="entry name" value="PRE-MRNA-SPLICING FACTOR 38A-RELATED"/>
    <property type="match status" value="1"/>
</dbReference>
<dbReference type="GO" id="GO:0005681">
    <property type="term" value="C:spliceosomal complex"/>
    <property type="evidence" value="ECO:0007669"/>
    <property type="project" value="UniProtKB-KW"/>
</dbReference>
<reference evidence="9" key="1">
    <citation type="submission" date="2019-04" db="EMBL/GenBank/DDBJ databases">
        <title>Genome assembly of Zosterops borbonicus 15179.</title>
        <authorList>
            <person name="Leroy T."/>
            <person name="Anselmetti Y."/>
            <person name="Tilak M.-K."/>
            <person name="Nabholz B."/>
        </authorList>
    </citation>
    <scope>NUCLEOTIDE SEQUENCE</scope>
    <source>
        <strain evidence="9">HGM_15179</strain>
        <tissue evidence="9">Muscle</tissue>
    </source>
</reference>
<comment type="caution">
    <text evidence="9">The sequence shown here is derived from an EMBL/GenBank/DDBJ whole genome shotgun (WGS) entry which is preliminary data.</text>
</comment>
<comment type="subcellular location">
    <subcellularLocation>
        <location evidence="1 7">Nucleus</location>
    </subcellularLocation>
</comment>
<feature type="region of interest" description="Disordered" evidence="8">
    <location>
        <begin position="132"/>
        <end position="151"/>
    </location>
</feature>
<name>A0A8K1GB11_9PASS</name>
<gene>
    <name evidence="9" type="ORF">HGM15179_011787</name>
</gene>
<accession>A0A8K1GB11</accession>
<keyword evidence="6 7" id="KW-0539">Nucleus</keyword>
<evidence type="ECO:0000256" key="8">
    <source>
        <dbReference type="SAM" id="MobiDB-lite"/>
    </source>
</evidence>
<evidence type="ECO:0000313" key="10">
    <source>
        <dbReference type="Proteomes" id="UP000796761"/>
    </source>
</evidence>
<evidence type="ECO:0000313" key="9">
    <source>
        <dbReference type="EMBL" id="TRZ15315.1"/>
    </source>
</evidence>
<dbReference type="GO" id="GO:0000398">
    <property type="term" value="P:mRNA splicing, via spliceosome"/>
    <property type="evidence" value="ECO:0007669"/>
    <property type="project" value="UniProtKB-UniRule"/>
</dbReference>
<sequence>MEGEQTWSCCEWCLSPSTVKDTLSSHSTNPQNLGEKIIHTCIYQSKYWKKESFGRAGAGQGHGDEAHGGVYGGNIKPPPILCLMLRMLQIQPEKDIVVEFIRNEDLNIILPQLQKQYILQGAEQLQPCVSALEEEMDDAESSEKEEDEHKP</sequence>
<evidence type="ECO:0000256" key="2">
    <source>
        <dbReference type="ARBA" id="ARBA00006164"/>
    </source>
</evidence>
<dbReference type="InterPro" id="IPR005037">
    <property type="entry name" value="PRP38"/>
</dbReference>
<keyword evidence="5 7" id="KW-0508">mRNA splicing</keyword>
<keyword evidence="10" id="KW-1185">Reference proteome</keyword>
<evidence type="ECO:0000256" key="6">
    <source>
        <dbReference type="ARBA" id="ARBA00023242"/>
    </source>
</evidence>
<evidence type="ECO:0000256" key="7">
    <source>
        <dbReference type="RuleBase" id="RU367025"/>
    </source>
</evidence>
<dbReference type="EMBL" id="SWJQ01000373">
    <property type="protein sequence ID" value="TRZ15315.1"/>
    <property type="molecule type" value="Genomic_DNA"/>
</dbReference>
<organism evidence="9 10">
    <name type="scientific">Zosterops borbonicus</name>
    <dbReference type="NCBI Taxonomy" id="364589"/>
    <lineage>
        <taxon>Eukaryota</taxon>
        <taxon>Metazoa</taxon>
        <taxon>Chordata</taxon>
        <taxon>Craniata</taxon>
        <taxon>Vertebrata</taxon>
        <taxon>Euteleostomi</taxon>
        <taxon>Archelosauria</taxon>
        <taxon>Archosauria</taxon>
        <taxon>Dinosauria</taxon>
        <taxon>Saurischia</taxon>
        <taxon>Theropoda</taxon>
        <taxon>Coelurosauria</taxon>
        <taxon>Aves</taxon>
        <taxon>Neognathae</taxon>
        <taxon>Neoaves</taxon>
        <taxon>Telluraves</taxon>
        <taxon>Australaves</taxon>
        <taxon>Passeriformes</taxon>
        <taxon>Sylvioidea</taxon>
        <taxon>Zosteropidae</taxon>
        <taxon>Zosterops</taxon>
    </lineage>
</organism>
<evidence type="ECO:0000256" key="5">
    <source>
        <dbReference type="ARBA" id="ARBA00023187"/>
    </source>
</evidence>
<protein>
    <recommendedName>
        <fullName evidence="7">Pre-mRNA-splicing factor 38B</fullName>
    </recommendedName>
</protein>
<evidence type="ECO:0000256" key="4">
    <source>
        <dbReference type="ARBA" id="ARBA00022728"/>
    </source>
</evidence>
<dbReference type="Pfam" id="PF03371">
    <property type="entry name" value="PRP38"/>
    <property type="match status" value="1"/>
</dbReference>
<dbReference type="Proteomes" id="UP000796761">
    <property type="component" value="Unassembled WGS sequence"/>
</dbReference>
<evidence type="ECO:0000256" key="3">
    <source>
        <dbReference type="ARBA" id="ARBA00022664"/>
    </source>
</evidence>
<keyword evidence="4 7" id="KW-0747">Spliceosome</keyword>
<comment type="similarity">
    <text evidence="2 7">Belongs to the PRP38 family.</text>
</comment>
<proteinExistence type="inferred from homology"/>
<comment type="function">
    <text evidence="7">May be required for pre-mRNA splicing.</text>
</comment>
<dbReference type="OrthoDB" id="190958at2759"/>
<keyword evidence="3 7" id="KW-0507">mRNA processing</keyword>
<dbReference type="AlphaFoldDB" id="A0A8K1GB11"/>